<dbReference type="GO" id="GO:0006635">
    <property type="term" value="P:fatty acid beta-oxidation"/>
    <property type="evidence" value="ECO:0007669"/>
    <property type="project" value="TreeGrafter"/>
</dbReference>
<organism evidence="5">
    <name type="scientific">freshwater metagenome</name>
    <dbReference type="NCBI Taxonomy" id="449393"/>
    <lineage>
        <taxon>unclassified sequences</taxon>
        <taxon>metagenomes</taxon>
        <taxon>ecological metagenomes</taxon>
    </lineage>
</organism>
<gene>
    <name evidence="3" type="ORF">UFOPK3605_00404</name>
    <name evidence="4" type="ORF">UFOPK3897_00897</name>
    <name evidence="5" type="ORF">UFOPK4121_00968</name>
</gene>
<dbReference type="InterPro" id="IPR054357">
    <property type="entry name" value="MFE-2_N"/>
</dbReference>
<evidence type="ECO:0000259" key="2">
    <source>
        <dbReference type="Pfam" id="PF22622"/>
    </source>
</evidence>
<dbReference type="Gene3D" id="3.10.129.10">
    <property type="entry name" value="Hotdog Thioesterase"/>
    <property type="match status" value="1"/>
</dbReference>
<accession>A0A6J7RBM0</accession>
<sequence>MPINPEAVGATSSPSEASWSSKDSLLYALGVGAGVTDPTGFELEFTTENSQDITQQALPTMPVVINGSGGSGPNLMEVIGTFNWAMLVHGEQSVTLHKPLPVSGKATMVGKVAAIYDKGKAAIVVLENEATDLADGKPLFTTSMSAFIRGEGGWGGDRGPSGPRNVAPEREPDHVVSYDTRADQALLYRLNGDRNPLHSDPKFAELAGFPKPILHGLCTYGFTGRALLHAVCKGDPARFRQMEGRFSNPVFPGDRLDVRIWMEGDDAIYQTWVGENLVLDSGRLAFS</sequence>
<evidence type="ECO:0000313" key="4">
    <source>
        <dbReference type="EMBL" id="CAB4977445.1"/>
    </source>
</evidence>
<dbReference type="SUPFAM" id="SSF54637">
    <property type="entry name" value="Thioesterase/thiol ester dehydrase-isomerase"/>
    <property type="match status" value="2"/>
</dbReference>
<dbReference type="Pfam" id="PF01575">
    <property type="entry name" value="MaoC_dehydratas"/>
    <property type="match status" value="1"/>
</dbReference>
<dbReference type="CDD" id="cd03448">
    <property type="entry name" value="HDE_HSD"/>
    <property type="match status" value="1"/>
</dbReference>
<dbReference type="AlphaFoldDB" id="A0A6J7RBM0"/>
<reference evidence="5" key="1">
    <citation type="submission" date="2020-05" db="EMBL/GenBank/DDBJ databases">
        <authorList>
            <person name="Chiriac C."/>
            <person name="Salcher M."/>
            <person name="Ghai R."/>
            <person name="Kavagutti S V."/>
        </authorList>
    </citation>
    <scope>NUCLEOTIDE SEQUENCE</scope>
</reference>
<dbReference type="GO" id="GO:0003857">
    <property type="term" value="F:(3S)-3-hydroxyacyl-CoA dehydrogenase (NAD+) activity"/>
    <property type="evidence" value="ECO:0007669"/>
    <property type="project" value="TreeGrafter"/>
</dbReference>
<dbReference type="Pfam" id="PF22622">
    <property type="entry name" value="MFE-2_hydrat-2_N"/>
    <property type="match status" value="1"/>
</dbReference>
<evidence type="ECO:0000313" key="5">
    <source>
        <dbReference type="EMBL" id="CAB5026139.1"/>
    </source>
</evidence>
<evidence type="ECO:0000259" key="1">
    <source>
        <dbReference type="Pfam" id="PF01575"/>
    </source>
</evidence>
<feature type="domain" description="MaoC-like" evidence="1">
    <location>
        <begin position="167"/>
        <end position="274"/>
    </location>
</feature>
<proteinExistence type="predicted"/>
<dbReference type="PANTHER" id="PTHR13078:SF56">
    <property type="entry name" value="PEROXISOMAL MULTIFUNCTIONAL ENZYME TYPE 2"/>
    <property type="match status" value="1"/>
</dbReference>
<dbReference type="EMBL" id="CAFBOF010000016">
    <property type="protein sequence ID" value="CAB4977445.1"/>
    <property type="molecule type" value="Genomic_DNA"/>
</dbReference>
<evidence type="ECO:0000313" key="3">
    <source>
        <dbReference type="EMBL" id="CAB4899463.1"/>
    </source>
</evidence>
<dbReference type="EMBL" id="CAFBPQ010000028">
    <property type="protein sequence ID" value="CAB5026139.1"/>
    <property type="molecule type" value="Genomic_DNA"/>
</dbReference>
<dbReference type="PANTHER" id="PTHR13078">
    <property type="entry name" value="PEROXISOMAL MULTIFUNCTIONAL ENZYME TYPE 2-RELATED"/>
    <property type="match status" value="1"/>
</dbReference>
<protein>
    <submittedName>
        <fullName evidence="5">Unannotated protein</fullName>
    </submittedName>
</protein>
<dbReference type="InterPro" id="IPR002539">
    <property type="entry name" value="MaoC-like_dom"/>
</dbReference>
<dbReference type="GO" id="GO:0044594">
    <property type="term" value="F:17-beta-hydroxysteroid dehydrogenase (NAD+) activity"/>
    <property type="evidence" value="ECO:0007669"/>
    <property type="project" value="TreeGrafter"/>
</dbReference>
<dbReference type="InterPro" id="IPR029069">
    <property type="entry name" value="HotDog_dom_sf"/>
</dbReference>
<dbReference type="GO" id="GO:0004300">
    <property type="term" value="F:enoyl-CoA hydratase activity"/>
    <property type="evidence" value="ECO:0007669"/>
    <property type="project" value="TreeGrafter"/>
</dbReference>
<name>A0A6J7RBM0_9ZZZZ</name>
<dbReference type="EMBL" id="CAFBMM010000010">
    <property type="protein sequence ID" value="CAB4899463.1"/>
    <property type="molecule type" value="Genomic_DNA"/>
</dbReference>
<feature type="domain" description="Peroxisomal multifunctional enzyme type 2-like N-terminal" evidence="2">
    <location>
        <begin position="19"/>
        <end position="150"/>
    </location>
</feature>